<organism evidence="2 3">
    <name type="scientific">Capronia epimyces CBS 606.96</name>
    <dbReference type="NCBI Taxonomy" id="1182542"/>
    <lineage>
        <taxon>Eukaryota</taxon>
        <taxon>Fungi</taxon>
        <taxon>Dikarya</taxon>
        <taxon>Ascomycota</taxon>
        <taxon>Pezizomycotina</taxon>
        <taxon>Eurotiomycetes</taxon>
        <taxon>Chaetothyriomycetidae</taxon>
        <taxon>Chaetothyriales</taxon>
        <taxon>Herpotrichiellaceae</taxon>
        <taxon>Capronia</taxon>
    </lineage>
</organism>
<reference evidence="2 3" key="1">
    <citation type="submission" date="2013-03" db="EMBL/GenBank/DDBJ databases">
        <title>The Genome Sequence of Capronia epimyces CBS 606.96.</title>
        <authorList>
            <consortium name="The Broad Institute Genomics Platform"/>
            <person name="Cuomo C."/>
            <person name="de Hoog S."/>
            <person name="Gorbushina A."/>
            <person name="Walker B."/>
            <person name="Young S.K."/>
            <person name="Zeng Q."/>
            <person name="Gargeya S."/>
            <person name="Fitzgerald M."/>
            <person name="Haas B."/>
            <person name="Abouelleil A."/>
            <person name="Allen A.W."/>
            <person name="Alvarado L."/>
            <person name="Arachchi H.M."/>
            <person name="Berlin A.M."/>
            <person name="Chapman S.B."/>
            <person name="Gainer-Dewar J."/>
            <person name="Goldberg J."/>
            <person name="Griggs A."/>
            <person name="Gujja S."/>
            <person name="Hansen M."/>
            <person name="Howarth C."/>
            <person name="Imamovic A."/>
            <person name="Ireland A."/>
            <person name="Larimer J."/>
            <person name="McCowan C."/>
            <person name="Murphy C."/>
            <person name="Pearson M."/>
            <person name="Poon T.W."/>
            <person name="Priest M."/>
            <person name="Roberts A."/>
            <person name="Saif S."/>
            <person name="Shea T."/>
            <person name="Sisk P."/>
            <person name="Sykes S."/>
            <person name="Wortman J."/>
            <person name="Nusbaum C."/>
            <person name="Birren B."/>
        </authorList>
    </citation>
    <scope>NUCLEOTIDE SEQUENCE [LARGE SCALE GENOMIC DNA]</scope>
    <source>
        <strain evidence="2 3">CBS 606.96</strain>
    </source>
</reference>
<dbReference type="OrthoDB" id="10560645at2759"/>
<dbReference type="AlphaFoldDB" id="W9YCS5"/>
<dbReference type="HOGENOM" id="CLU_2072846_0_0_1"/>
<dbReference type="EMBL" id="AMGY01000003">
    <property type="protein sequence ID" value="EXJ87051.1"/>
    <property type="molecule type" value="Genomic_DNA"/>
</dbReference>
<dbReference type="RefSeq" id="XP_007732330.1">
    <property type="nucleotide sequence ID" value="XM_007734140.1"/>
</dbReference>
<name>W9YCS5_9EURO</name>
<dbReference type="GeneID" id="19168130"/>
<evidence type="ECO:0000313" key="3">
    <source>
        <dbReference type="Proteomes" id="UP000019478"/>
    </source>
</evidence>
<dbReference type="Proteomes" id="UP000019478">
    <property type="component" value="Unassembled WGS sequence"/>
</dbReference>
<feature type="region of interest" description="Disordered" evidence="1">
    <location>
        <begin position="54"/>
        <end position="80"/>
    </location>
</feature>
<evidence type="ECO:0000313" key="2">
    <source>
        <dbReference type="EMBL" id="EXJ87051.1"/>
    </source>
</evidence>
<protein>
    <submittedName>
        <fullName evidence="2">Uncharacterized protein</fullName>
    </submittedName>
</protein>
<sequence length="118" mass="13068">MLQSNGMISPVTPSLTPKPENSIRQQPIIFPLTPPSTAKYPRAGAPAKLSTIAECSTEDEKTPQSCRISPDRDFALTPTPTPTRIMAMMEEEKKGRVALYKEQVTQAKLRRERAKKGT</sequence>
<gene>
    <name evidence="2" type="ORF">A1O3_04008</name>
</gene>
<evidence type="ECO:0000256" key="1">
    <source>
        <dbReference type="SAM" id="MobiDB-lite"/>
    </source>
</evidence>
<feature type="region of interest" description="Disordered" evidence="1">
    <location>
        <begin position="1"/>
        <end position="23"/>
    </location>
</feature>
<accession>W9YCS5</accession>
<keyword evidence="3" id="KW-1185">Reference proteome</keyword>
<comment type="caution">
    <text evidence="2">The sequence shown here is derived from an EMBL/GenBank/DDBJ whole genome shotgun (WGS) entry which is preliminary data.</text>
</comment>
<proteinExistence type="predicted"/>
<feature type="compositionally biased region" description="Polar residues" evidence="1">
    <location>
        <begin position="1"/>
        <end position="15"/>
    </location>
</feature>